<evidence type="ECO:0000313" key="1">
    <source>
        <dbReference type="EMBL" id="GAA5808916.1"/>
    </source>
</evidence>
<dbReference type="Proteomes" id="UP001473302">
    <property type="component" value="Unassembled WGS sequence"/>
</dbReference>
<evidence type="ECO:0000313" key="2">
    <source>
        <dbReference type="Proteomes" id="UP001473302"/>
    </source>
</evidence>
<organism evidence="1 2">
    <name type="scientific">Mucor flavus</name>
    <dbReference type="NCBI Taxonomy" id="439312"/>
    <lineage>
        <taxon>Eukaryota</taxon>
        <taxon>Fungi</taxon>
        <taxon>Fungi incertae sedis</taxon>
        <taxon>Mucoromycota</taxon>
        <taxon>Mucoromycotina</taxon>
        <taxon>Mucoromycetes</taxon>
        <taxon>Mucorales</taxon>
        <taxon>Mucorineae</taxon>
        <taxon>Mucoraceae</taxon>
        <taxon>Mucor</taxon>
    </lineage>
</organism>
<accession>A0ABP9YPW9</accession>
<protein>
    <submittedName>
        <fullName evidence="1">Uncharacterized protein</fullName>
    </submittedName>
</protein>
<name>A0ABP9YPW9_9FUNG</name>
<gene>
    <name evidence="1" type="ORF">MFLAVUS_002315</name>
</gene>
<dbReference type="EMBL" id="BAABUK010000004">
    <property type="protein sequence ID" value="GAA5808916.1"/>
    <property type="molecule type" value="Genomic_DNA"/>
</dbReference>
<reference evidence="1 2" key="1">
    <citation type="submission" date="2024-04" db="EMBL/GenBank/DDBJ databases">
        <title>genome sequences of Mucor flavus KT1a and Helicostylum pulchrum KT1b strains isolated from the surface of a dry-aged beef.</title>
        <authorList>
            <person name="Toyotome T."/>
            <person name="Hosono M."/>
            <person name="Torimaru M."/>
            <person name="Fukuda K."/>
            <person name="Mikami N."/>
        </authorList>
    </citation>
    <scope>NUCLEOTIDE SEQUENCE [LARGE SCALE GENOMIC DNA]</scope>
    <source>
        <strain evidence="1 2">KT1a</strain>
    </source>
</reference>
<comment type="caution">
    <text evidence="1">The sequence shown here is derived from an EMBL/GenBank/DDBJ whole genome shotgun (WGS) entry which is preliminary data.</text>
</comment>
<keyword evidence="2" id="KW-1185">Reference proteome</keyword>
<sequence>MIDSPRNRLLQKQLERSAGFLITIPILHNLFVSTNDILDMQWVAKNTSTTGNIKWDGAVLVVGKKTVTPMFEDLSGGISFNSTDKKETNDEKKLVELFVRLLRIQKAEGVETPCHHYVRYFGKYIILPFTF</sequence>
<proteinExistence type="predicted"/>